<evidence type="ECO:0008006" key="4">
    <source>
        <dbReference type="Google" id="ProtNLM"/>
    </source>
</evidence>
<evidence type="ECO:0000313" key="3">
    <source>
        <dbReference type="Proteomes" id="UP000216885"/>
    </source>
</evidence>
<gene>
    <name evidence="2" type="ORF">CAL20_06560</name>
</gene>
<keyword evidence="1" id="KW-0812">Transmembrane</keyword>
<dbReference type="Pfam" id="PF11804">
    <property type="entry name" value="DUF3325"/>
    <property type="match status" value="1"/>
</dbReference>
<dbReference type="Proteomes" id="UP000216885">
    <property type="component" value="Unassembled WGS sequence"/>
</dbReference>
<name>A0A261UCX8_9BORD</name>
<sequence>MPDSVTLLFAFVLALAGMGWLALAMEAHWKQVYGEAVCSPALARRLRWLGGVSLLGALLLCLAVDHATMAALVWFMTLAAAALVVAFTLSWRARWLAVLLPGIRAELN</sequence>
<dbReference type="AlphaFoldDB" id="A0A261UCX8"/>
<dbReference type="InterPro" id="IPR021762">
    <property type="entry name" value="DUF3325"/>
</dbReference>
<accession>A0A261UCX8</accession>
<dbReference type="EMBL" id="NEVQ01000008">
    <property type="protein sequence ID" value="OZI59272.1"/>
    <property type="molecule type" value="Genomic_DNA"/>
</dbReference>
<keyword evidence="3" id="KW-1185">Reference proteome</keyword>
<organism evidence="2 3">
    <name type="scientific">Bordetella genomosp. 4</name>
    <dbReference type="NCBI Taxonomy" id="463044"/>
    <lineage>
        <taxon>Bacteria</taxon>
        <taxon>Pseudomonadati</taxon>
        <taxon>Pseudomonadota</taxon>
        <taxon>Betaproteobacteria</taxon>
        <taxon>Burkholderiales</taxon>
        <taxon>Alcaligenaceae</taxon>
        <taxon>Bordetella</taxon>
    </lineage>
</organism>
<evidence type="ECO:0000313" key="2">
    <source>
        <dbReference type="EMBL" id="OZI59272.1"/>
    </source>
</evidence>
<feature type="transmembrane region" description="Helical" evidence="1">
    <location>
        <begin position="48"/>
        <end position="64"/>
    </location>
</feature>
<comment type="caution">
    <text evidence="2">The sequence shown here is derived from an EMBL/GenBank/DDBJ whole genome shotgun (WGS) entry which is preliminary data.</text>
</comment>
<reference evidence="2 3" key="1">
    <citation type="submission" date="2017-05" db="EMBL/GenBank/DDBJ databases">
        <title>Complete and WGS of Bordetella genogroups.</title>
        <authorList>
            <person name="Spilker T."/>
            <person name="LiPuma J."/>
        </authorList>
    </citation>
    <scope>NUCLEOTIDE SEQUENCE [LARGE SCALE GENOMIC DNA]</scope>
    <source>
        <strain evidence="2 3">AU9919</strain>
    </source>
</reference>
<protein>
    <recommendedName>
        <fullName evidence="4">DUF3325 domain-containing protein</fullName>
    </recommendedName>
</protein>
<proteinExistence type="predicted"/>
<keyword evidence="1" id="KW-1133">Transmembrane helix</keyword>
<feature type="transmembrane region" description="Helical" evidence="1">
    <location>
        <begin position="71"/>
        <end position="91"/>
    </location>
</feature>
<evidence type="ECO:0000256" key="1">
    <source>
        <dbReference type="SAM" id="Phobius"/>
    </source>
</evidence>
<keyword evidence="1" id="KW-0472">Membrane</keyword>
<dbReference type="RefSeq" id="WP_094837473.1">
    <property type="nucleotide sequence ID" value="NZ_NEVQ01000008.1"/>
</dbReference>